<proteinExistence type="predicted"/>
<evidence type="ECO:0000313" key="2">
    <source>
        <dbReference type="EMBL" id="KAH3814388.1"/>
    </source>
</evidence>
<feature type="compositionally biased region" description="Basic and acidic residues" evidence="1">
    <location>
        <begin position="22"/>
        <end position="33"/>
    </location>
</feature>
<reference evidence="2" key="2">
    <citation type="submission" date="2020-11" db="EMBL/GenBank/DDBJ databases">
        <authorList>
            <person name="McCartney M.A."/>
            <person name="Auch B."/>
            <person name="Kono T."/>
            <person name="Mallez S."/>
            <person name="Becker A."/>
            <person name="Gohl D.M."/>
            <person name="Silverstein K.A.T."/>
            <person name="Koren S."/>
            <person name="Bechman K.B."/>
            <person name="Herman A."/>
            <person name="Abrahante J.E."/>
            <person name="Garbe J."/>
        </authorList>
    </citation>
    <scope>NUCLEOTIDE SEQUENCE</scope>
    <source>
        <strain evidence="2">Duluth1</strain>
        <tissue evidence="2">Whole animal</tissue>
    </source>
</reference>
<dbReference type="EMBL" id="JAIWYP010000006">
    <property type="protein sequence ID" value="KAH3814388.1"/>
    <property type="molecule type" value="Genomic_DNA"/>
</dbReference>
<organism evidence="2 3">
    <name type="scientific">Dreissena polymorpha</name>
    <name type="common">Zebra mussel</name>
    <name type="synonym">Mytilus polymorpha</name>
    <dbReference type="NCBI Taxonomy" id="45954"/>
    <lineage>
        <taxon>Eukaryota</taxon>
        <taxon>Metazoa</taxon>
        <taxon>Spiralia</taxon>
        <taxon>Lophotrochozoa</taxon>
        <taxon>Mollusca</taxon>
        <taxon>Bivalvia</taxon>
        <taxon>Autobranchia</taxon>
        <taxon>Heteroconchia</taxon>
        <taxon>Euheterodonta</taxon>
        <taxon>Imparidentia</taxon>
        <taxon>Neoheterodontei</taxon>
        <taxon>Myida</taxon>
        <taxon>Dreissenoidea</taxon>
        <taxon>Dreissenidae</taxon>
        <taxon>Dreissena</taxon>
    </lineage>
</organism>
<name>A0A9D4GCJ4_DREPO</name>
<gene>
    <name evidence="2" type="ORF">DPMN_142884</name>
</gene>
<feature type="region of interest" description="Disordered" evidence="1">
    <location>
        <begin position="1"/>
        <end position="37"/>
    </location>
</feature>
<dbReference type="Proteomes" id="UP000828390">
    <property type="component" value="Unassembled WGS sequence"/>
</dbReference>
<dbReference type="AlphaFoldDB" id="A0A9D4GCJ4"/>
<evidence type="ECO:0000313" key="3">
    <source>
        <dbReference type="Proteomes" id="UP000828390"/>
    </source>
</evidence>
<evidence type="ECO:0000256" key="1">
    <source>
        <dbReference type="SAM" id="MobiDB-lite"/>
    </source>
</evidence>
<protein>
    <submittedName>
        <fullName evidence="2">Uncharacterized protein</fullName>
    </submittedName>
</protein>
<sequence length="85" mass="9896">MPKRKVAARQIPSSQTEGQPDDGQHDQEKEKPFQPHINPEQAEAIAQFFEDNTLFYDLTHKDYKDRAKGNALLKEFGDQIRLDRK</sequence>
<keyword evidence="3" id="KW-1185">Reference proteome</keyword>
<accession>A0A9D4GCJ4</accession>
<reference evidence="2" key="1">
    <citation type="journal article" date="2019" name="bioRxiv">
        <title>The Genome of the Zebra Mussel, Dreissena polymorpha: A Resource for Invasive Species Research.</title>
        <authorList>
            <person name="McCartney M.A."/>
            <person name="Auch B."/>
            <person name="Kono T."/>
            <person name="Mallez S."/>
            <person name="Zhang Y."/>
            <person name="Obille A."/>
            <person name="Becker A."/>
            <person name="Abrahante J.E."/>
            <person name="Garbe J."/>
            <person name="Badalamenti J.P."/>
            <person name="Herman A."/>
            <person name="Mangelson H."/>
            <person name="Liachko I."/>
            <person name="Sullivan S."/>
            <person name="Sone E.D."/>
            <person name="Koren S."/>
            <person name="Silverstein K.A.T."/>
            <person name="Beckman K.B."/>
            <person name="Gohl D.M."/>
        </authorList>
    </citation>
    <scope>NUCLEOTIDE SEQUENCE</scope>
    <source>
        <strain evidence="2">Duluth1</strain>
        <tissue evidence="2">Whole animal</tissue>
    </source>
</reference>
<comment type="caution">
    <text evidence="2">The sequence shown here is derived from an EMBL/GenBank/DDBJ whole genome shotgun (WGS) entry which is preliminary data.</text>
</comment>